<accession>A0A151ZHC5</accession>
<dbReference type="InterPro" id="IPR036770">
    <property type="entry name" value="Ankyrin_rpt-contain_sf"/>
</dbReference>
<name>A0A151ZHC5_TIELA</name>
<dbReference type="InterPro" id="IPR002110">
    <property type="entry name" value="Ankyrin_rpt"/>
</dbReference>
<evidence type="ECO:0000256" key="1">
    <source>
        <dbReference type="PROSITE-ProRule" id="PRU00023"/>
    </source>
</evidence>
<evidence type="ECO:0000313" key="3">
    <source>
        <dbReference type="Proteomes" id="UP000076078"/>
    </source>
</evidence>
<evidence type="ECO:0000313" key="2">
    <source>
        <dbReference type="EMBL" id="KYQ93264.1"/>
    </source>
</evidence>
<dbReference type="SMART" id="SM00248">
    <property type="entry name" value="ANK"/>
    <property type="match status" value="3"/>
</dbReference>
<keyword evidence="1" id="KW-0040">ANK repeat</keyword>
<organism evidence="2 3">
    <name type="scientific">Tieghemostelium lacteum</name>
    <name type="common">Slime mold</name>
    <name type="synonym">Dictyostelium lacteum</name>
    <dbReference type="NCBI Taxonomy" id="361077"/>
    <lineage>
        <taxon>Eukaryota</taxon>
        <taxon>Amoebozoa</taxon>
        <taxon>Evosea</taxon>
        <taxon>Eumycetozoa</taxon>
        <taxon>Dictyostelia</taxon>
        <taxon>Dictyosteliales</taxon>
        <taxon>Raperosteliaceae</taxon>
        <taxon>Tieghemostelium</taxon>
    </lineage>
</organism>
<dbReference type="STRING" id="361077.A0A151ZHC5"/>
<gene>
    <name evidence="2" type="ORF">DLAC_05920</name>
</gene>
<dbReference type="InParanoid" id="A0A151ZHC5"/>
<protein>
    <submittedName>
        <fullName evidence="2">Uncharacterized protein</fullName>
    </submittedName>
</protein>
<feature type="repeat" description="ANK" evidence="1">
    <location>
        <begin position="460"/>
        <end position="492"/>
    </location>
</feature>
<dbReference type="PANTHER" id="PTHR43558">
    <property type="entry name" value="REDUCTASE, PUTATIVE (AFU_ORTHOLOGUE AFUA_3G10540)-RELATED"/>
    <property type="match status" value="1"/>
</dbReference>
<dbReference type="PROSITE" id="PS50297">
    <property type="entry name" value="ANK_REP_REGION"/>
    <property type="match status" value="1"/>
</dbReference>
<dbReference type="EMBL" id="LODT01000028">
    <property type="protein sequence ID" value="KYQ93264.1"/>
    <property type="molecule type" value="Genomic_DNA"/>
</dbReference>
<proteinExistence type="predicted"/>
<dbReference type="InterPro" id="IPR053354">
    <property type="entry name" value="MGDG_epimerase"/>
</dbReference>
<dbReference type="PANTHER" id="PTHR43558:SF6">
    <property type="entry name" value="REDUCTASE, PUTATIVE (AFU_ORTHOLOGUE AFUA_3G10540)-RELATED"/>
    <property type="match status" value="1"/>
</dbReference>
<dbReference type="OrthoDB" id="20020at2759"/>
<dbReference type="SUPFAM" id="SSF48403">
    <property type="entry name" value="Ankyrin repeat"/>
    <property type="match status" value="1"/>
</dbReference>
<reference evidence="2 3" key="1">
    <citation type="submission" date="2015-12" db="EMBL/GenBank/DDBJ databases">
        <title>Dictyostelia acquired genes for synthesis and detection of signals that induce cell-type specialization by lateral gene transfer from prokaryotes.</title>
        <authorList>
            <person name="Gloeckner G."/>
            <person name="Schaap P."/>
        </authorList>
    </citation>
    <scope>NUCLEOTIDE SEQUENCE [LARGE SCALE GENOMIC DNA]</scope>
    <source>
        <strain evidence="2 3">TK</strain>
    </source>
</reference>
<dbReference type="Proteomes" id="UP000076078">
    <property type="component" value="Unassembled WGS sequence"/>
</dbReference>
<comment type="caution">
    <text evidence="2">The sequence shown here is derived from an EMBL/GenBank/DDBJ whole genome shotgun (WGS) entry which is preliminary data.</text>
</comment>
<dbReference type="AlphaFoldDB" id="A0A151ZHC5"/>
<sequence>MKKDENPIINVFQDETFRNPPPPVVANSNLLFQYDRDVYVNKPKLYHKSFDAYMIKWKEFTHNLFEGFNWSNILAAGGSILGCLLSVDKGFDIGYETSDIDLFMVNISKEDATKKLREILAFFKEKSPNHTMIRTKNCCSFILEPPFRTVQVVLKIFKSAKEVLDGFDVDCCSVGFDSQDVFAINRSRRSIIDGINTIDIDNRSNTYETRLFKYARRGFAVEIPNLANRDIPATIYSQDAKYARGFQRLLILDFYYTMSGFNPLFDVKMVFGNDNDYSQLDLPPGLHHKNVNKVLNYKDKAQFFWRKRTKISDHSHVLIVGEENVFRGLSGWCKLCQEGQIPDTTQVSGEIKWQTQNPGKQNPTIKYTEDQWFDLTIQYPKLNELNQIKGLIIANQEVPESATIFSPKTFKRQPKTSKVVSLIQSNHLVSLACIMGSNISLESLLKVERYRKFVNTHCENGYYPLQYAVAGGSQECVEILLQHGALKNLRSNNSYGWTSNYMARVYNTSESLIELTSRFKGGNITQSQVRWMDQFHHKEVTPVNVPKGIYKMTPIKELIGGGYVSIFKEALKTIKIQNWKDSMSQSLLHLAIQSPKPREIFDIIIQQDPTFLDRTPPNKFGQNLQDYCMFGLTSIQSLNSYLPVNGSKYREDLQYILQKCRKPSAPYCMSQIPINFGPITASKPPLALIQTLARNNNKDSIFSMLTAKPLPMTINYNNNNKDLSMAINYIVNNNNNNNTSSEKRASEISLQSPTSSVPKPQYLGFGGKFSFPLDKNSEPYNYQTEKYTFPIGVMAKVMGLQNIVVKSLVILEHIAFHNTHTIKLTENQISKIRKEILLNNNYKFLTLFENFIKGECKDFDSLISELYSLTIID</sequence>
<dbReference type="PROSITE" id="PS50088">
    <property type="entry name" value="ANK_REPEAT"/>
    <property type="match status" value="1"/>
</dbReference>
<keyword evidence="3" id="KW-1185">Reference proteome</keyword>
<dbReference type="Pfam" id="PF12796">
    <property type="entry name" value="Ank_2"/>
    <property type="match status" value="1"/>
</dbReference>
<dbReference type="Gene3D" id="1.25.40.20">
    <property type="entry name" value="Ankyrin repeat-containing domain"/>
    <property type="match status" value="1"/>
</dbReference>